<comment type="caution">
    <text evidence="1">The sequence shown here is derived from an EMBL/GenBank/DDBJ whole genome shotgun (WGS) entry which is preliminary data.</text>
</comment>
<sequence>MQNIDQHIKFLCSKLVGEENLKCPTENIEYSSKAQEYFKEKFPIVISKVKFKQQKNQFQELLDDEDFLISYMKLYRLDNSHQIFNNALQWLINHINNPEILSFVMDEISKEYQFNEDWSEETIPKLIEQIMKDYHVSDLIEIVVFILKNTNFNLELILKQITATLKLAKPKKSYQKIDDMHPLLNLITKIVSVFSPSLEQVQQTYNIILAAYRHFFRDLLRNYVTQSQVSAVGDFLISFSTQIPEKIDSIFCSSQLITLFVNEIANTISYLQYEKKLMSQQKLKLLDLVINLQNADKLFQINFYFNFYDIKQLPDGDCYLCQYKNQKMYQLLEIETEKKEILIQCCKGCFFTQLQLSNNYEDQVYLSTITYGHACKTKCNWMKLYYENYLISQTLYNGKQNKKSKSISIQKLDEISQSLEQMCIDYNRLQDIHMYLWYFSYLSLLFQQLFQTYQNIELILLAFFEDNSIQVRAKVLHQFENYCLKVAKMQIPKSFKFSLFNTQNILDRMKLRAQDISKQIRAMIVLSLLKLWKECNISCLDIIINRMQDIEISVRTKTIRYSLDYIDLFKELQSNEQIRFFEEVSKRLEEKGEIGEMSAQLILLLLATDSKNRDQEIADKLLELTFEANNYKIDYDRIQSLIDKLSENNKIIDKQGILHFFILRLIQLSNGCVDVKETKQQIYQIENVLKLIQIIINQKNHTQQQIFIKQIDNLMQITSYFLNKQEDTLDTPFVNILNGLFKILIFCLEDLNSNSKKIYDKIPFQLTKKLSNQLDYLIIFIEKIIYKIHPKTAFVKTIFTLSTLLDLRYTKKYENIYSKFEIVMKLILVKAEENPVSFQFGLIGFCQIFDYFEYFITKTTKDIESFLESMQTLYNSLLEFSKEKAAQEEIIFTLSKMWEKLPQLMFESSEFLIENLKENTFQEPIIIAIYQIFYESILEANSQAQKQQFGQIVDKSQLSYMIKDIFNVVFQKHILHPNKTIRVLVLKLIELLFDNQLSISLQFGDYLIVALINDEEIAEQILKKCIEVRPEHMILQIPNGIKLMIQNYAQLKPYFTGLDNLLKNYTISNNQVFSHSVHYDLCAQKLSDYLLYQDESYFLNKIDSRTYFTQAQFVLYQIIHLQYLSKQEIKIILKALLNRFDDFLSRIERKLQQLSVEKDYQIIKAILLKLFYAYQIVVKPDQIFGESNQTLRQIYHMKVMKRKSLKRQSKKMLKEILCFEICPKHINKFNQYVNSSEMNIQIQDNDLSDSEQDKRQSIGKENKYKIELGLIDQLLDFQLGDSPNMFRLFDELGIFEEIEEKVETKLQEEVIEEPEVEIVQPKKSRRKTSKRKPRKY</sequence>
<evidence type="ECO:0000313" key="1">
    <source>
        <dbReference type="EMBL" id="CAD8062454.1"/>
    </source>
</evidence>
<protein>
    <submittedName>
        <fullName evidence="1">Uncharacterized protein</fullName>
    </submittedName>
</protein>
<dbReference type="Proteomes" id="UP000692954">
    <property type="component" value="Unassembled WGS sequence"/>
</dbReference>
<keyword evidence="2" id="KW-1185">Reference proteome</keyword>
<dbReference type="EMBL" id="CAJJDN010000016">
    <property type="protein sequence ID" value="CAD8062454.1"/>
    <property type="molecule type" value="Genomic_DNA"/>
</dbReference>
<gene>
    <name evidence="1" type="ORF">PSON_ATCC_30995.1.T0160350</name>
</gene>
<proteinExistence type="predicted"/>
<reference evidence="1" key="1">
    <citation type="submission" date="2021-01" db="EMBL/GenBank/DDBJ databases">
        <authorList>
            <consortium name="Genoscope - CEA"/>
            <person name="William W."/>
        </authorList>
    </citation>
    <scope>NUCLEOTIDE SEQUENCE</scope>
</reference>
<organism evidence="1 2">
    <name type="scientific">Paramecium sonneborni</name>
    <dbReference type="NCBI Taxonomy" id="65129"/>
    <lineage>
        <taxon>Eukaryota</taxon>
        <taxon>Sar</taxon>
        <taxon>Alveolata</taxon>
        <taxon>Ciliophora</taxon>
        <taxon>Intramacronucleata</taxon>
        <taxon>Oligohymenophorea</taxon>
        <taxon>Peniculida</taxon>
        <taxon>Parameciidae</taxon>
        <taxon>Paramecium</taxon>
    </lineage>
</organism>
<accession>A0A8S1LHU2</accession>
<evidence type="ECO:0000313" key="2">
    <source>
        <dbReference type="Proteomes" id="UP000692954"/>
    </source>
</evidence>
<name>A0A8S1LHU2_9CILI</name>
<dbReference type="OrthoDB" id="299981at2759"/>